<sequence length="226" mass="26709">MNMRETFYLDKLYPFQDEVLKLVEGLNLNFYLTGGTALGRCYLKHRYSDDLDFFVNDDDHFKEECSIAINSLRNRWECDIAATSETFARIFVKKERTILKIDFVNDIPSHFGEIQRFTLFHRVDSWRNILSNKMCALSRLEIKDIVDIVFIARNYAFDWETIIGEAKEKDLWIDPIEICRIIDQFPTDLLKTVKWIKPLNADAILGQIRTLHNDIFNGRENTLKEK</sequence>
<gene>
    <name evidence="1" type="ORF">DSCW_03720</name>
</gene>
<name>A0A5K7YX27_9BACT</name>
<reference evidence="1 2" key="1">
    <citation type="submission" date="2019-11" db="EMBL/GenBank/DDBJ databases">
        <title>Comparative genomics of hydrocarbon-degrading Desulfosarcina strains.</title>
        <authorList>
            <person name="Watanabe M."/>
            <person name="Kojima H."/>
            <person name="Fukui M."/>
        </authorList>
    </citation>
    <scope>NUCLEOTIDE SEQUENCE [LARGE SCALE GENOMIC DNA]</scope>
    <source>
        <strain evidence="1 2">PP31</strain>
    </source>
</reference>
<organism evidence="1 2">
    <name type="scientific">Desulfosarcina widdelii</name>
    <dbReference type="NCBI Taxonomy" id="947919"/>
    <lineage>
        <taxon>Bacteria</taxon>
        <taxon>Pseudomonadati</taxon>
        <taxon>Thermodesulfobacteriota</taxon>
        <taxon>Desulfobacteria</taxon>
        <taxon>Desulfobacterales</taxon>
        <taxon>Desulfosarcinaceae</taxon>
        <taxon>Desulfosarcina</taxon>
    </lineage>
</organism>
<evidence type="ECO:0000313" key="1">
    <source>
        <dbReference type="EMBL" id="BBO72955.1"/>
    </source>
</evidence>
<dbReference type="EMBL" id="AP021875">
    <property type="protein sequence ID" value="BBO72955.1"/>
    <property type="molecule type" value="Genomic_DNA"/>
</dbReference>
<protein>
    <recommendedName>
        <fullName evidence="3">Nucleotidyltransferase</fullName>
    </recommendedName>
</protein>
<dbReference type="OrthoDB" id="361603at2"/>
<evidence type="ECO:0008006" key="3">
    <source>
        <dbReference type="Google" id="ProtNLM"/>
    </source>
</evidence>
<accession>A0A5K7YX27</accession>
<dbReference type="KEGG" id="dwd:DSCW_03720"/>
<dbReference type="Gene3D" id="3.10.450.620">
    <property type="entry name" value="JHP933, nucleotidyltransferase-like core domain"/>
    <property type="match status" value="1"/>
</dbReference>
<evidence type="ECO:0000313" key="2">
    <source>
        <dbReference type="Proteomes" id="UP000427769"/>
    </source>
</evidence>
<proteinExistence type="predicted"/>
<dbReference type="AlphaFoldDB" id="A0A5K7YX27"/>
<dbReference type="RefSeq" id="WP_155302112.1">
    <property type="nucleotide sequence ID" value="NZ_AP021875.1"/>
</dbReference>
<dbReference type="Proteomes" id="UP000427769">
    <property type="component" value="Chromosome"/>
</dbReference>
<dbReference type="Pfam" id="PF08843">
    <property type="entry name" value="AbiEii"/>
    <property type="match status" value="1"/>
</dbReference>
<dbReference type="InterPro" id="IPR014942">
    <property type="entry name" value="AbiEii"/>
</dbReference>
<keyword evidence="2" id="KW-1185">Reference proteome</keyword>